<evidence type="ECO:0000256" key="2">
    <source>
        <dbReference type="ARBA" id="ARBA00005695"/>
    </source>
</evidence>
<reference evidence="7 8" key="1">
    <citation type="submission" date="2013-04" db="EMBL/GenBank/DDBJ databases">
        <title>The Genome Sequence of Treponema medium ATCC 700293.</title>
        <authorList>
            <consortium name="The Broad Institute Genomics Platform"/>
            <person name="Earl A."/>
            <person name="Ward D."/>
            <person name="Feldgarden M."/>
            <person name="Gevers D."/>
            <person name="Leonetti C."/>
            <person name="Blanton J.M."/>
            <person name="Dewhirst F.E."/>
            <person name="Izard J."/>
            <person name="Walker B."/>
            <person name="Young S."/>
            <person name="Zeng Q."/>
            <person name="Gargeya S."/>
            <person name="Fitzgerald M."/>
            <person name="Haas B."/>
            <person name="Abouelleil A."/>
            <person name="Allen A.W."/>
            <person name="Alvarado L."/>
            <person name="Arachchi H.M."/>
            <person name="Berlin A.M."/>
            <person name="Chapman S.B."/>
            <person name="Gainer-Dewar J."/>
            <person name="Goldberg J."/>
            <person name="Griggs A."/>
            <person name="Gujja S."/>
            <person name="Hansen M."/>
            <person name="Howarth C."/>
            <person name="Imamovic A."/>
            <person name="Ireland A."/>
            <person name="Larimer J."/>
            <person name="McCowan C."/>
            <person name="Murphy C."/>
            <person name="Pearson M."/>
            <person name="Poon T.W."/>
            <person name="Priest M."/>
            <person name="Roberts A."/>
            <person name="Saif S."/>
            <person name="Shea T."/>
            <person name="Sisk P."/>
            <person name="Sykes S."/>
            <person name="Wortman J."/>
            <person name="Nusbaum C."/>
            <person name="Birren B."/>
        </authorList>
    </citation>
    <scope>NUCLEOTIDE SEQUENCE [LARGE SCALE GENOMIC DNA]</scope>
    <source>
        <strain evidence="7 8">ATCC 700293</strain>
    </source>
</reference>
<dbReference type="InterPro" id="IPR030678">
    <property type="entry name" value="Peptide/Ni-bd"/>
</dbReference>
<evidence type="ECO:0000313" key="7">
    <source>
        <dbReference type="EMBL" id="EPF29022.1"/>
    </source>
</evidence>
<dbReference type="AlphaFoldDB" id="A0AA87NS15"/>
<comment type="caution">
    <text evidence="7">The sequence shown here is derived from an EMBL/GenBank/DDBJ whole genome shotgun (WGS) entry which is preliminary data.</text>
</comment>
<dbReference type="GO" id="GO:1904680">
    <property type="term" value="F:peptide transmembrane transporter activity"/>
    <property type="evidence" value="ECO:0007669"/>
    <property type="project" value="TreeGrafter"/>
</dbReference>
<dbReference type="PIRSF" id="PIRSF002741">
    <property type="entry name" value="MppA"/>
    <property type="match status" value="1"/>
</dbReference>
<name>A0AA87NS15_TREMD</name>
<dbReference type="GO" id="GO:0015833">
    <property type="term" value="P:peptide transport"/>
    <property type="evidence" value="ECO:0007669"/>
    <property type="project" value="TreeGrafter"/>
</dbReference>
<dbReference type="Gene3D" id="3.10.105.10">
    <property type="entry name" value="Dipeptide-binding Protein, Domain 3"/>
    <property type="match status" value="1"/>
</dbReference>
<keyword evidence="4 5" id="KW-0732">Signal</keyword>
<dbReference type="PROSITE" id="PS51257">
    <property type="entry name" value="PROKAR_LIPOPROTEIN"/>
    <property type="match status" value="1"/>
</dbReference>
<keyword evidence="3" id="KW-0813">Transport</keyword>
<feature type="signal peptide" evidence="5">
    <location>
        <begin position="1"/>
        <end position="26"/>
    </location>
</feature>
<feature type="chain" id="PRO_5041642882" description="Solute-binding protein family 5 domain-containing protein" evidence="5">
    <location>
        <begin position="27"/>
        <end position="533"/>
    </location>
</feature>
<dbReference type="Pfam" id="PF00496">
    <property type="entry name" value="SBP_bac_5"/>
    <property type="match status" value="1"/>
</dbReference>
<dbReference type="EMBL" id="ATFE01000008">
    <property type="protein sequence ID" value="EPF29022.1"/>
    <property type="molecule type" value="Genomic_DNA"/>
</dbReference>
<dbReference type="GO" id="GO:0043190">
    <property type="term" value="C:ATP-binding cassette (ABC) transporter complex"/>
    <property type="evidence" value="ECO:0007669"/>
    <property type="project" value="InterPro"/>
</dbReference>
<protein>
    <recommendedName>
        <fullName evidence="6">Solute-binding protein family 5 domain-containing protein</fullName>
    </recommendedName>
</protein>
<dbReference type="FunFam" id="3.10.105.10:FF:000001">
    <property type="entry name" value="Oligopeptide ABC transporter, oligopeptide-binding protein"/>
    <property type="match status" value="1"/>
</dbReference>
<evidence type="ECO:0000256" key="5">
    <source>
        <dbReference type="SAM" id="SignalP"/>
    </source>
</evidence>
<evidence type="ECO:0000256" key="1">
    <source>
        <dbReference type="ARBA" id="ARBA00004196"/>
    </source>
</evidence>
<dbReference type="PANTHER" id="PTHR30290:SF10">
    <property type="entry name" value="PERIPLASMIC OLIGOPEPTIDE-BINDING PROTEIN-RELATED"/>
    <property type="match status" value="1"/>
</dbReference>
<dbReference type="Gene3D" id="3.90.76.10">
    <property type="entry name" value="Dipeptide-binding Protein, Domain 1"/>
    <property type="match status" value="1"/>
</dbReference>
<dbReference type="RefSeq" id="WP_016523216.1">
    <property type="nucleotide sequence ID" value="NZ_KE332517.1"/>
</dbReference>
<dbReference type="Gene3D" id="3.40.190.10">
    <property type="entry name" value="Periplasmic binding protein-like II"/>
    <property type="match status" value="1"/>
</dbReference>
<comment type="similarity">
    <text evidence="2">Belongs to the bacterial solute-binding protein 5 family.</text>
</comment>
<dbReference type="CDD" id="cd08504">
    <property type="entry name" value="PBP2_OppA"/>
    <property type="match status" value="1"/>
</dbReference>
<evidence type="ECO:0000313" key="8">
    <source>
        <dbReference type="Proteomes" id="UP000014634"/>
    </source>
</evidence>
<comment type="subcellular location">
    <subcellularLocation>
        <location evidence="1">Cell envelope</location>
    </subcellularLocation>
</comment>
<evidence type="ECO:0000256" key="4">
    <source>
        <dbReference type="ARBA" id="ARBA00022729"/>
    </source>
</evidence>
<dbReference type="Proteomes" id="UP000014634">
    <property type="component" value="Unassembled WGS sequence"/>
</dbReference>
<evidence type="ECO:0000259" key="6">
    <source>
        <dbReference type="Pfam" id="PF00496"/>
    </source>
</evidence>
<dbReference type="SUPFAM" id="SSF53850">
    <property type="entry name" value="Periplasmic binding protein-like II"/>
    <property type="match status" value="1"/>
</dbReference>
<gene>
    <name evidence="7" type="ORF">HMPREF9195_01266</name>
</gene>
<proteinExistence type="inferred from homology"/>
<organism evidence="7 8">
    <name type="scientific">Treponema medium ATCC 700293</name>
    <dbReference type="NCBI Taxonomy" id="1125700"/>
    <lineage>
        <taxon>Bacteria</taxon>
        <taxon>Pseudomonadati</taxon>
        <taxon>Spirochaetota</taxon>
        <taxon>Spirochaetia</taxon>
        <taxon>Spirochaetales</taxon>
        <taxon>Treponemataceae</taxon>
        <taxon>Treponema</taxon>
    </lineage>
</organism>
<sequence>MKRKMVCLLTALVSVALILASCGGQSGEKTSAAGNANAEFIIGNGAEPQSLDPAKIQGVPEHRINMALFEGLVTYDPKTGNPIPGVAESWDISEDGMTYTFHLRNAEWSDGTPITAQTFVDSWLRTLAPETGSQYAFMISLIVKGAEDYNTGKADASAVAIKAVDDKTFEVQLTGPAPYAADVIAHYAFNAVPMHTIEKFGADWIKPGNFVGNGPFVLESWVPQEKVTVVPNEKYWNKENIHLSRITFLPIEDSNTSFEKYKAGEIDWDTGIPVPRIDEVKQLPDYQVAPQLSTYYYIFNVKRGPLQDVRVRKALTMALDREELVEKVTKAGQLATRSIVPPMAGYTPGEGAGYDPEQAKKLLAEAGYPDGKGFPVMTVIYNTLEGHKLIAEYVQASWKRNLGIDIKIQNYEWKTFLDMRNQHDFDISRAGWVGDYQDPNTFLELFITGSGNNDGEYSNPKFDELIRKAATMKGGAERFQVLHDAETVFLTEDQGILPMYSYVSQNLIDTTKWEGWYTNPQNINPYVGLKKVK</sequence>
<dbReference type="InterPro" id="IPR039424">
    <property type="entry name" value="SBP_5"/>
</dbReference>
<dbReference type="InterPro" id="IPR000914">
    <property type="entry name" value="SBP_5_dom"/>
</dbReference>
<accession>A0AA87NS15</accession>
<dbReference type="GO" id="GO:0030288">
    <property type="term" value="C:outer membrane-bounded periplasmic space"/>
    <property type="evidence" value="ECO:0007669"/>
    <property type="project" value="UniProtKB-ARBA"/>
</dbReference>
<evidence type="ECO:0000256" key="3">
    <source>
        <dbReference type="ARBA" id="ARBA00022448"/>
    </source>
</evidence>
<dbReference type="PANTHER" id="PTHR30290">
    <property type="entry name" value="PERIPLASMIC BINDING COMPONENT OF ABC TRANSPORTER"/>
    <property type="match status" value="1"/>
</dbReference>
<dbReference type="FunFam" id="3.90.76.10:FF:000001">
    <property type="entry name" value="Oligopeptide ABC transporter substrate-binding protein"/>
    <property type="match status" value="1"/>
</dbReference>
<feature type="domain" description="Solute-binding protein family 5" evidence="6">
    <location>
        <begin position="82"/>
        <end position="453"/>
    </location>
</feature>